<dbReference type="InterPro" id="IPR041711">
    <property type="entry name" value="Met-tRNA-FMT_N"/>
</dbReference>
<dbReference type="CDD" id="cd08646">
    <property type="entry name" value="FMT_core_Met-tRNA-FMT_N"/>
    <property type="match status" value="1"/>
</dbReference>
<keyword evidence="4" id="KW-1185">Reference proteome</keyword>
<dbReference type="Pfam" id="PF00551">
    <property type="entry name" value="Formyl_trans_N"/>
    <property type="match status" value="1"/>
</dbReference>
<comment type="caution">
    <text evidence="3">The sequence shown here is derived from an EMBL/GenBank/DDBJ whole genome shotgun (WGS) entry which is preliminary data.</text>
</comment>
<gene>
    <name evidence="3" type="primary">FMT1</name>
    <name evidence="3" type="ORF">N0V83_008671</name>
</gene>
<dbReference type="PANTHER" id="PTHR11138">
    <property type="entry name" value="METHIONYL-TRNA FORMYLTRANSFERASE"/>
    <property type="match status" value="1"/>
</dbReference>
<keyword evidence="3" id="KW-0808">Transferase</keyword>
<dbReference type="InterPro" id="IPR002376">
    <property type="entry name" value="Formyl_transf_N"/>
</dbReference>
<organism evidence="3 4">
    <name type="scientific">Neocucurbitaria cava</name>
    <dbReference type="NCBI Taxonomy" id="798079"/>
    <lineage>
        <taxon>Eukaryota</taxon>
        <taxon>Fungi</taxon>
        <taxon>Dikarya</taxon>
        <taxon>Ascomycota</taxon>
        <taxon>Pezizomycotina</taxon>
        <taxon>Dothideomycetes</taxon>
        <taxon>Pleosporomycetidae</taxon>
        <taxon>Pleosporales</taxon>
        <taxon>Pleosporineae</taxon>
        <taxon>Cucurbitariaceae</taxon>
        <taxon>Neocucurbitaria</taxon>
    </lineage>
</organism>
<dbReference type="Gene3D" id="3.40.50.12230">
    <property type="match status" value="1"/>
</dbReference>
<protein>
    <recommendedName>
        <fullName evidence="1">methionyl-tRNA formyltransferase</fullName>
        <ecNumber evidence="1">2.1.2.9</ecNumber>
    </recommendedName>
</protein>
<sequence>MPWRLPGPIRRSPLLPSCSRYGSTAASSRVSKPLPLRILFCGSDEFSIASLRALSAVKHAEPQLIKSINVVHRPAKPTGRGMKTLREVPIKQVATEELSLQTHAVDTFTGWTPPRPIDLVIAVSFGLFVPPRILGLARYGGLNVHPSLLPDLRGPAPIEHALLKQRKLTGISIQTLDPKQFDHGTILAQTAAPGIQIPPDMSAALLEEQLAKTGAEMLVDALKAHKFVPPLEDVGWYAKSDGPIHHAPKITKKDRFIDFKVNTIADIFSIQYALGDGWCILPNGDRLIVHKIADTGMVDSANREPGIWVLKGSDSPLFRDTDGRIGVILKSTYAGNKTGHGNAKLLHTIPAQEPDERGIVFKP</sequence>
<name>A0A9W9CIX2_9PLEO</name>
<evidence type="ECO:0000256" key="1">
    <source>
        <dbReference type="ARBA" id="ARBA00012261"/>
    </source>
</evidence>
<evidence type="ECO:0000313" key="3">
    <source>
        <dbReference type="EMBL" id="KAJ4365055.1"/>
    </source>
</evidence>
<dbReference type="SUPFAM" id="SSF53328">
    <property type="entry name" value="Formyltransferase"/>
    <property type="match status" value="1"/>
</dbReference>
<reference evidence="3" key="1">
    <citation type="submission" date="2022-10" db="EMBL/GenBank/DDBJ databases">
        <title>Tapping the CABI collections for fungal endophytes: first genome assemblies for Collariella, Neodidymelliopsis, Ascochyta clinopodiicola, Didymella pomorum, Didymosphaeria variabile, Neocosmospora piperis and Neocucurbitaria cava.</title>
        <authorList>
            <person name="Hill R."/>
        </authorList>
    </citation>
    <scope>NUCLEOTIDE SEQUENCE</scope>
    <source>
        <strain evidence="3">IMI 356814</strain>
    </source>
</reference>
<dbReference type="EMBL" id="JAPEUY010000016">
    <property type="protein sequence ID" value="KAJ4365055.1"/>
    <property type="molecule type" value="Genomic_DNA"/>
</dbReference>
<dbReference type="GO" id="GO:0004479">
    <property type="term" value="F:methionyl-tRNA formyltransferase activity"/>
    <property type="evidence" value="ECO:0007669"/>
    <property type="project" value="UniProtKB-EC"/>
</dbReference>
<dbReference type="PANTHER" id="PTHR11138:SF5">
    <property type="entry name" value="METHIONYL-TRNA FORMYLTRANSFERASE, MITOCHONDRIAL"/>
    <property type="match status" value="1"/>
</dbReference>
<evidence type="ECO:0000259" key="2">
    <source>
        <dbReference type="Pfam" id="PF00551"/>
    </source>
</evidence>
<proteinExistence type="predicted"/>
<accession>A0A9W9CIX2</accession>
<dbReference type="AlphaFoldDB" id="A0A9W9CIX2"/>
<dbReference type="InterPro" id="IPR036477">
    <property type="entry name" value="Formyl_transf_N_sf"/>
</dbReference>
<dbReference type="Proteomes" id="UP001140560">
    <property type="component" value="Unassembled WGS sequence"/>
</dbReference>
<dbReference type="OrthoDB" id="10268103at2759"/>
<feature type="domain" description="Formyl transferase N-terminal" evidence="2">
    <location>
        <begin position="37"/>
        <end position="222"/>
    </location>
</feature>
<evidence type="ECO:0000313" key="4">
    <source>
        <dbReference type="Proteomes" id="UP001140560"/>
    </source>
</evidence>
<dbReference type="GO" id="GO:0005739">
    <property type="term" value="C:mitochondrion"/>
    <property type="evidence" value="ECO:0007669"/>
    <property type="project" value="TreeGrafter"/>
</dbReference>
<dbReference type="EC" id="2.1.2.9" evidence="1"/>